<dbReference type="InterPro" id="IPR007534">
    <property type="entry name" value="LuxE"/>
</dbReference>
<proteinExistence type="predicted"/>
<dbReference type="EMBL" id="OJIN01000194">
    <property type="protein sequence ID" value="SPD75291.1"/>
    <property type="molecule type" value="Genomic_DNA"/>
</dbReference>
<dbReference type="InterPro" id="IPR042099">
    <property type="entry name" value="ANL_N_sf"/>
</dbReference>
<evidence type="ECO:0000259" key="1">
    <source>
        <dbReference type="Pfam" id="PF04443"/>
    </source>
</evidence>
<gene>
    <name evidence="2" type="ORF">PITCH_A510026</name>
</gene>
<dbReference type="AlphaFoldDB" id="A0A445N121"/>
<accession>A0A445N121</accession>
<reference evidence="2" key="1">
    <citation type="submission" date="2018-01" db="EMBL/GenBank/DDBJ databases">
        <authorList>
            <person name="Regsiter A."/>
            <person name="William W."/>
        </authorList>
    </citation>
    <scope>NUCLEOTIDE SEQUENCE</scope>
    <source>
        <strain evidence="2">TRIP AH-1</strain>
    </source>
</reference>
<dbReference type="SUPFAM" id="SSF56801">
    <property type="entry name" value="Acetyl-CoA synthetase-like"/>
    <property type="match status" value="1"/>
</dbReference>
<organism evidence="2">
    <name type="scientific">uncultured Desulfobacterium sp</name>
    <dbReference type="NCBI Taxonomy" id="201089"/>
    <lineage>
        <taxon>Bacteria</taxon>
        <taxon>Pseudomonadati</taxon>
        <taxon>Thermodesulfobacteriota</taxon>
        <taxon>Desulfobacteria</taxon>
        <taxon>Desulfobacterales</taxon>
        <taxon>Desulfobacteriaceae</taxon>
        <taxon>Desulfobacterium</taxon>
        <taxon>environmental samples</taxon>
    </lineage>
</organism>
<protein>
    <submittedName>
        <fullName evidence="2">Cobalamin B12-binding domain protein</fullName>
    </submittedName>
</protein>
<dbReference type="Pfam" id="PF04443">
    <property type="entry name" value="LuxE"/>
    <property type="match status" value="1"/>
</dbReference>
<dbReference type="Gene3D" id="3.40.50.12780">
    <property type="entry name" value="N-terminal domain of ligase-like"/>
    <property type="match status" value="1"/>
</dbReference>
<feature type="domain" description="Acyl-protein synthetase LuxE" evidence="1">
    <location>
        <begin position="7"/>
        <end position="366"/>
    </location>
</feature>
<sequence>MNQSAQAVSGLDQAILDFIGHGTEHNDEQEFNRLALAAFELQYNHIPLYRHYCQSQGITPDVISTWEEVPALLTDVFKEADFCLFPFEVSRTFATSGTTNANEQGRVSYDAGGLNLMDATIKRAASELLFPDNIQALILVLAPPPEMAPHMVMVYGMNRLIDYFGLPGSRFLIQKSGFDAKDLADALSRATQDGIPVAICGGSFGLVNFFDYCTSKGLKFSLPKGSRCLDAGGFKGRSREVGREEFLDLCEGILGVRRDYCVNLLGMTEISSQYYDNTLKNRTKGVEEDRAKVVPPWTRIMVVDPDTLEPVPDGEVGLLRHFDLANRGHVCAIQTDDLGRIVPGGFEVYGRARDDGLRGCSLTIDEMTRIIEDRSEGY</sequence>
<dbReference type="GO" id="GO:0008218">
    <property type="term" value="P:bioluminescence"/>
    <property type="evidence" value="ECO:0007669"/>
    <property type="project" value="InterPro"/>
</dbReference>
<dbReference type="GO" id="GO:0047474">
    <property type="term" value="F:long-chain fatty acid--protein ligase activity"/>
    <property type="evidence" value="ECO:0007669"/>
    <property type="project" value="InterPro"/>
</dbReference>
<name>A0A445N121_9BACT</name>
<evidence type="ECO:0000313" key="2">
    <source>
        <dbReference type="EMBL" id="SPD75291.1"/>
    </source>
</evidence>